<dbReference type="Proteomes" id="UP000274822">
    <property type="component" value="Unassembled WGS sequence"/>
</dbReference>
<dbReference type="Pfam" id="PF12937">
    <property type="entry name" value="F-box-like"/>
    <property type="match status" value="1"/>
</dbReference>
<dbReference type="EMBL" id="RBNJ01003332">
    <property type="protein sequence ID" value="RUS31051.1"/>
    <property type="molecule type" value="Genomic_DNA"/>
</dbReference>
<name>A0A433QMP6_9FUNG</name>
<proteinExistence type="predicted"/>
<gene>
    <name evidence="2" type="ORF">BC938DRAFT_478558</name>
</gene>
<accession>A0A433QMP6</accession>
<evidence type="ECO:0000313" key="3">
    <source>
        <dbReference type="Proteomes" id="UP000274822"/>
    </source>
</evidence>
<dbReference type="InterPro" id="IPR036047">
    <property type="entry name" value="F-box-like_dom_sf"/>
</dbReference>
<keyword evidence="3" id="KW-1185">Reference proteome</keyword>
<dbReference type="SUPFAM" id="SSF81383">
    <property type="entry name" value="F-box domain"/>
    <property type="match status" value="1"/>
</dbReference>
<organism evidence="2 3">
    <name type="scientific">Jimgerdemannia flammicorona</name>
    <dbReference type="NCBI Taxonomy" id="994334"/>
    <lineage>
        <taxon>Eukaryota</taxon>
        <taxon>Fungi</taxon>
        <taxon>Fungi incertae sedis</taxon>
        <taxon>Mucoromycota</taxon>
        <taxon>Mucoromycotina</taxon>
        <taxon>Endogonomycetes</taxon>
        <taxon>Endogonales</taxon>
        <taxon>Endogonaceae</taxon>
        <taxon>Jimgerdemannia</taxon>
    </lineage>
</organism>
<dbReference type="InterPro" id="IPR032675">
    <property type="entry name" value="LRR_dom_sf"/>
</dbReference>
<evidence type="ECO:0000313" key="2">
    <source>
        <dbReference type="EMBL" id="RUS31051.1"/>
    </source>
</evidence>
<sequence>MPYLPPEILSQIFRLLKETAQNPDLDLLAASLVCTHWCAEAWPLVPPDLFPDRSLLLKDSSGKDAIRRTSLLALCLRYELIQCDHLESIEIHHELDYIRDRDNLRAMAAAIHQVVRVQSPGLRRIKIHPQNYNPCYLRPAEMIELLDVIFPPGEVAMLTELTIDRGSEITAHLIERVGPTLRDIFLRGFQFDALLLEALGRCRNLECLSASDGWLPGPGARPAPPGAVAILAAALPNLTTLRISINNWEGGPRVSNEQLREIVTRLPDLKHLAVGVDLTLACLPRAAIFPIGERGDNHGIVDHLASVEANITKS</sequence>
<protein>
    <recommendedName>
        <fullName evidence="1">F-box domain-containing protein</fullName>
    </recommendedName>
</protein>
<feature type="domain" description="F-box" evidence="1">
    <location>
        <begin position="3"/>
        <end position="39"/>
    </location>
</feature>
<evidence type="ECO:0000259" key="1">
    <source>
        <dbReference type="Pfam" id="PF12937"/>
    </source>
</evidence>
<dbReference type="SUPFAM" id="SSF52047">
    <property type="entry name" value="RNI-like"/>
    <property type="match status" value="1"/>
</dbReference>
<dbReference type="InterPro" id="IPR001810">
    <property type="entry name" value="F-box_dom"/>
</dbReference>
<reference evidence="2 3" key="1">
    <citation type="journal article" date="2018" name="New Phytol.">
        <title>Phylogenomics of Endogonaceae and evolution of mycorrhizas within Mucoromycota.</title>
        <authorList>
            <person name="Chang Y."/>
            <person name="Desiro A."/>
            <person name="Na H."/>
            <person name="Sandor L."/>
            <person name="Lipzen A."/>
            <person name="Clum A."/>
            <person name="Barry K."/>
            <person name="Grigoriev I.V."/>
            <person name="Martin F.M."/>
            <person name="Stajich J.E."/>
            <person name="Smith M.E."/>
            <person name="Bonito G."/>
            <person name="Spatafora J.W."/>
        </authorList>
    </citation>
    <scope>NUCLEOTIDE SEQUENCE [LARGE SCALE GENOMIC DNA]</scope>
    <source>
        <strain evidence="2 3">AD002</strain>
    </source>
</reference>
<dbReference type="Gene3D" id="1.20.1280.50">
    <property type="match status" value="1"/>
</dbReference>
<dbReference type="AlphaFoldDB" id="A0A433QMP6"/>
<dbReference type="Gene3D" id="3.80.10.10">
    <property type="entry name" value="Ribonuclease Inhibitor"/>
    <property type="match status" value="1"/>
</dbReference>
<comment type="caution">
    <text evidence="2">The sequence shown here is derived from an EMBL/GenBank/DDBJ whole genome shotgun (WGS) entry which is preliminary data.</text>
</comment>